<keyword evidence="10" id="KW-1185">Reference proteome</keyword>
<evidence type="ECO:0000256" key="2">
    <source>
        <dbReference type="ARBA" id="ARBA00008773"/>
    </source>
</evidence>
<reference evidence="9" key="1">
    <citation type="submission" date="2020-07" db="EMBL/GenBank/DDBJ databases">
        <title>Ethylene signaling mediates host invasion by parasitic plants.</title>
        <authorList>
            <person name="Yoshida S."/>
        </authorList>
    </citation>
    <scope>NUCLEOTIDE SEQUENCE</scope>
    <source>
        <strain evidence="9">Okayama</strain>
    </source>
</reference>
<dbReference type="AlphaFoldDB" id="A0A830CRH4"/>
<dbReference type="InterPro" id="IPR000490">
    <property type="entry name" value="Glyco_hydro_17"/>
</dbReference>
<dbReference type="PANTHER" id="PTHR32227">
    <property type="entry name" value="GLUCAN ENDO-1,3-BETA-GLUCOSIDASE BG1-RELATED-RELATED"/>
    <property type="match status" value="1"/>
</dbReference>
<keyword evidence="4 8" id="KW-0732">Signal</keyword>
<accession>A0A830CRH4</accession>
<name>A0A830CRH4_9LAMI</name>
<evidence type="ECO:0000313" key="9">
    <source>
        <dbReference type="EMBL" id="GFQ03158.1"/>
    </source>
</evidence>
<comment type="similarity">
    <text evidence="2 7">Belongs to the glycosyl hydrolase 17 family.</text>
</comment>
<keyword evidence="5" id="KW-0378">Hydrolase</keyword>
<dbReference type="SUPFAM" id="SSF51445">
    <property type="entry name" value="(Trans)glycosidases"/>
    <property type="match status" value="1"/>
</dbReference>
<organism evidence="9 10">
    <name type="scientific">Phtheirospermum japonicum</name>
    <dbReference type="NCBI Taxonomy" id="374723"/>
    <lineage>
        <taxon>Eukaryota</taxon>
        <taxon>Viridiplantae</taxon>
        <taxon>Streptophyta</taxon>
        <taxon>Embryophyta</taxon>
        <taxon>Tracheophyta</taxon>
        <taxon>Spermatophyta</taxon>
        <taxon>Magnoliopsida</taxon>
        <taxon>eudicotyledons</taxon>
        <taxon>Gunneridae</taxon>
        <taxon>Pentapetalae</taxon>
        <taxon>asterids</taxon>
        <taxon>lamiids</taxon>
        <taxon>Lamiales</taxon>
        <taxon>Orobanchaceae</taxon>
        <taxon>Orobanchaceae incertae sedis</taxon>
        <taxon>Phtheirospermum</taxon>
    </lineage>
</organism>
<dbReference type="FunFam" id="3.20.20.80:FF:000005">
    <property type="entry name" value="Glucan endo-1,3-beta-glucosidase 14"/>
    <property type="match status" value="1"/>
</dbReference>
<feature type="chain" id="PRO_5032702866" description="glucan endo-1,3-beta-D-glucosidase" evidence="8">
    <location>
        <begin position="25"/>
        <end position="383"/>
    </location>
</feature>
<evidence type="ECO:0000256" key="6">
    <source>
        <dbReference type="ARBA" id="ARBA00023295"/>
    </source>
</evidence>
<dbReference type="Proteomes" id="UP000653305">
    <property type="component" value="Unassembled WGS sequence"/>
</dbReference>
<evidence type="ECO:0000256" key="3">
    <source>
        <dbReference type="ARBA" id="ARBA00012780"/>
    </source>
</evidence>
<proteinExistence type="inferred from homology"/>
<comment type="caution">
    <text evidence="9">The sequence shown here is derived from an EMBL/GenBank/DDBJ whole genome shotgun (WGS) entry which is preliminary data.</text>
</comment>
<dbReference type="InterPro" id="IPR017853">
    <property type="entry name" value="GH"/>
</dbReference>
<dbReference type="GO" id="GO:0042973">
    <property type="term" value="F:glucan endo-1,3-beta-D-glucosidase activity"/>
    <property type="evidence" value="ECO:0007669"/>
    <property type="project" value="UniProtKB-EC"/>
</dbReference>
<feature type="signal peptide" evidence="8">
    <location>
        <begin position="1"/>
        <end position="24"/>
    </location>
</feature>
<dbReference type="EC" id="3.2.1.39" evidence="3"/>
<dbReference type="OrthoDB" id="893374at2759"/>
<protein>
    <recommendedName>
        <fullName evidence="3">glucan endo-1,3-beta-D-glucosidase</fullName>
        <ecNumber evidence="3">3.2.1.39</ecNumber>
    </recommendedName>
</protein>
<dbReference type="EMBL" id="BMAC01000805">
    <property type="protein sequence ID" value="GFQ03158.1"/>
    <property type="molecule type" value="Genomic_DNA"/>
</dbReference>
<evidence type="ECO:0000256" key="5">
    <source>
        <dbReference type="ARBA" id="ARBA00022801"/>
    </source>
</evidence>
<keyword evidence="6" id="KW-0326">Glycosidase</keyword>
<dbReference type="InterPro" id="IPR044965">
    <property type="entry name" value="Glyco_hydro_17_plant"/>
</dbReference>
<comment type="catalytic activity">
    <reaction evidence="1">
        <text>Hydrolysis of (1-&gt;3)-beta-D-glucosidic linkages in (1-&gt;3)-beta-D-glucans.</text>
        <dbReference type="EC" id="3.2.1.39"/>
    </reaction>
</comment>
<evidence type="ECO:0000256" key="7">
    <source>
        <dbReference type="RuleBase" id="RU004335"/>
    </source>
</evidence>
<sequence>MASPLPLLLFLSAASSFFSTGALGAGLAINYGRIANNLLDPEAVVPLIKSIHAARLRLYDADQRVLRAFANTGVEFTVGLGNEYLDQMLDRSKALDWVNSNVKCYLPATKITSIAVGNEALTSNDTTFSPSNLLPAMENIYGALVSLKLHKQVTVTTAHNFGILEVSYPPSAAKFRGDLNQTLTGVLDFHCKTGSPFMINAYPFFAYKADPNRISLKFVLFQGDGFVDAGSKLRYDNMFLAQIDAAHSAMEKLGYQSVCLQVAETGWPSAGDRNEAGATTNNARTYNGNLLKLIGSKKGTPMRPNLDLNVYVFALFNENQKQGPASERNFGLFYPNGTAVYDLGFTVAGKTPSFSPVVVSPADGYMSFDDAIILACEEWRRKV</sequence>
<gene>
    <name evidence="9" type="ORF">PHJA_002459600</name>
</gene>
<evidence type="ECO:0000256" key="8">
    <source>
        <dbReference type="SAM" id="SignalP"/>
    </source>
</evidence>
<dbReference type="GO" id="GO:0005975">
    <property type="term" value="P:carbohydrate metabolic process"/>
    <property type="evidence" value="ECO:0007669"/>
    <property type="project" value="InterPro"/>
</dbReference>
<evidence type="ECO:0000313" key="10">
    <source>
        <dbReference type="Proteomes" id="UP000653305"/>
    </source>
</evidence>
<dbReference type="Pfam" id="PF00332">
    <property type="entry name" value="Glyco_hydro_17"/>
    <property type="match status" value="1"/>
</dbReference>
<evidence type="ECO:0000256" key="1">
    <source>
        <dbReference type="ARBA" id="ARBA00000382"/>
    </source>
</evidence>
<evidence type="ECO:0000256" key="4">
    <source>
        <dbReference type="ARBA" id="ARBA00022729"/>
    </source>
</evidence>
<dbReference type="Gene3D" id="3.20.20.80">
    <property type="entry name" value="Glycosidases"/>
    <property type="match status" value="1"/>
</dbReference>